<evidence type="ECO:0000313" key="11">
    <source>
        <dbReference type="EMBL" id="KAL0269666.1"/>
    </source>
</evidence>
<evidence type="ECO:0000256" key="1">
    <source>
        <dbReference type="ARBA" id="ARBA00003777"/>
    </source>
</evidence>
<dbReference type="AlphaFoldDB" id="A0AAW2HJH4"/>
<feature type="compositionally biased region" description="Low complexity" evidence="10">
    <location>
        <begin position="923"/>
        <end position="932"/>
    </location>
</feature>
<dbReference type="InterPro" id="IPR003107">
    <property type="entry name" value="HAT"/>
</dbReference>
<comment type="function">
    <text evidence="1">Involved in pre-mRNA splicing.</text>
</comment>
<dbReference type="SMART" id="SM00386">
    <property type="entry name" value="HAT"/>
    <property type="match status" value="7"/>
</dbReference>
<protein>
    <recommendedName>
        <fullName evidence="8">Pre-mRNA-processing factor 39</fullName>
    </recommendedName>
    <alternativeName>
        <fullName evidence="9">PRP39 homolog</fullName>
    </alternativeName>
</protein>
<feature type="region of interest" description="Disordered" evidence="10">
    <location>
        <begin position="906"/>
        <end position="960"/>
    </location>
</feature>
<dbReference type="GO" id="GO:0005685">
    <property type="term" value="C:U1 snRNP"/>
    <property type="evidence" value="ECO:0007669"/>
    <property type="project" value="TreeGrafter"/>
</dbReference>
<dbReference type="Pfam" id="PF23241">
    <property type="entry name" value="HAT_PRP39_C"/>
    <property type="match status" value="1"/>
</dbReference>
<proteinExistence type="inferred from homology"/>
<feature type="compositionally biased region" description="Low complexity" evidence="10">
    <location>
        <begin position="357"/>
        <end position="366"/>
    </location>
</feature>
<keyword evidence="3" id="KW-0507">mRNA processing</keyword>
<feature type="compositionally biased region" description="Low complexity" evidence="10">
    <location>
        <begin position="568"/>
        <end position="583"/>
    </location>
</feature>
<evidence type="ECO:0000256" key="2">
    <source>
        <dbReference type="ARBA" id="ARBA00004123"/>
    </source>
</evidence>
<feature type="region of interest" description="Disordered" evidence="10">
    <location>
        <begin position="568"/>
        <end position="597"/>
    </location>
</feature>
<feature type="region of interest" description="Disordered" evidence="10">
    <location>
        <begin position="1"/>
        <end position="366"/>
    </location>
</feature>
<accession>A0AAW2HJH4</accession>
<dbReference type="InterPro" id="IPR059164">
    <property type="entry name" value="HAT_PRP39_C"/>
</dbReference>
<dbReference type="GO" id="GO:0000395">
    <property type="term" value="P:mRNA 5'-splice site recognition"/>
    <property type="evidence" value="ECO:0007669"/>
    <property type="project" value="TreeGrafter"/>
</dbReference>
<evidence type="ECO:0000256" key="10">
    <source>
        <dbReference type="SAM" id="MobiDB-lite"/>
    </source>
</evidence>
<evidence type="ECO:0000256" key="5">
    <source>
        <dbReference type="ARBA" id="ARBA00023187"/>
    </source>
</evidence>
<feature type="compositionally biased region" description="Acidic residues" evidence="10">
    <location>
        <begin position="261"/>
        <end position="275"/>
    </location>
</feature>
<organism evidence="11">
    <name type="scientific">Menopon gallinae</name>
    <name type="common">poultry shaft louse</name>
    <dbReference type="NCBI Taxonomy" id="328185"/>
    <lineage>
        <taxon>Eukaryota</taxon>
        <taxon>Metazoa</taxon>
        <taxon>Ecdysozoa</taxon>
        <taxon>Arthropoda</taxon>
        <taxon>Hexapoda</taxon>
        <taxon>Insecta</taxon>
        <taxon>Pterygota</taxon>
        <taxon>Neoptera</taxon>
        <taxon>Paraneoptera</taxon>
        <taxon>Psocodea</taxon>
        <taxon>Troctomorpha</taxon>
        <taxon>Phthiraptera</taxon>
        <taxon>Amblycera</taxon>
        <taxon>Menoponidae</taxon>
        <taxon>Menopon</taxon>
    </lineage>
</organism>
<dbReference type="GO" id="GO:0030627">
    <property type="term" value="F:pre-mRNA 5'-splice site binding"/>
    <property type="evidence" value="ECO:0007669"/>
    <property type="project" value="TreeGrafter"/>
</dbReference>
<dbReference type="PANTHER" id="PTHR17204">
    <property type="entry name" value="PRE-MRNA PROCESSING PROTEIN PRP39-RELATED"/>
    <property type="match status" value="1"/>
</dbReference>
<dbReference type="Gene3D" id="1.25.40.10">
    <property type="entry name" value="Tetratricopeptide repeat domain"/>
    <property type="match status" value="2"/>
</dbReference>
<dbReference type="GO" id="GO:0000243">
    <property type="term" value="C:commitment complex"/>
    <property type="evidence" value="ECO:0007669"/>
    <property type="project" value="TreeGrafter"/>
</dbReference>
<dbReference type="Pfam" id="PF23240">
    <property type="entry name" value="HAT_PRP39_N"/>
    <property type="match status" value="1"/>
</dbReference>
<dbReference type="InterPro" id="IPR011990">
    <property type="entry name" value="TPR-like_helical_dom_sf"/>
</dbReference>
<feature type="compositionally biased region" description="Basic residues" evidence="10">
    <location>
        <begin position="151"/>
        <end position="162"/>
    </location>
</feature>
<sequence>MSSSGDGKTKTPRKSVAKRGRGKATTRSKSKRNALSSESADEEQNGIGNKTIDEVPELDDPDPPSVVTRTTPARNSLRLNSTSDSSLPPEYVLDPDSSGNDRSNVTGSVDEDISEIIDNIGDPMKPIIEEVTLDDDVMMHSNENMGASKTGGKKSRGRGKSKSHQENESVESKENKDIDQDEINTSKYDSHEFKSEEEENLERMTVIDEVNDDQSDKSDGAMEDTEMVSEDELPVEAKEPLDTEAVSDEELPDSSVKESEDLPETEAVSEDELPPEGEKRKRKKAVRTETEAVSEDELPDAEGSGRKKKKEEKTGDESKKGESQKRKLAEGEYDPSSPTSENSQDEVPSKKMALGDSKSAASKPSSKKVLPELERYWKAVTDDPTDFTGWTYLLQYVDQENEIEAAREAYDAFLAHYPYCYGYWRKYADFEKRKGNNEKCEEVFDRGLKAIPLSVDLWLHYLNYCKTVYADNEEHLRAQFERAIKACGLEFRSDRLWESYIKWETEGKRLTRITALYDKLLATPTQGYTTHFDNFQEHVTSNPPQTILPVDDFLEVRREVLQILKQYDTPAATTPTEDAPPGAESEEQPAKEKGPAFDSITTRMEEETSALRERIISTRRKIHKVTIAAVAARWNYEEGIKRPYFHVKPLERCQLKNWKEYLDFETEQGNQDRIITLYERCLIACALYEEFWTRFIRYLESIPEDMTDKIRDVYERACLIHHKKKPNLHLQWAVFEESKGCYDKAASILANLEKNIPDLLSVAYRRINLERRRGNLDKVCELYEHYLANTKNKAILSNMTVKYARFTLKILNDVDKAIALLRRALEKDKDNTRLYLQLIDMGMQKTPIDEDNIISILDQFLTKDGDAEQKMLFAKRKVEFLEDFGSDITRVQKAHDEYEKYLKQAKEKKKKSGDLEGHKDLLTSNSHSTTSTKKQKSEAGHASTTQPPLPPSTSQTSNTAASAYTTAGYSQGYAGAYPQGQYPAGYNYSQYAQTPQAQSADASYPSSYQNWNAYPQGSYNYGQPSWGSYYPNY</sequence>
<feature type="compositionally biased region" description="Acidic residues" evidence="10">
    <location>
        <begin position="221"/>
        <end position="234"/>
    </location>
</feature>
<dbReference type="GO" id="GO:0071004">
    <property type="term" value="C:U2-type prespliceosome"/>
    <property type="evidence" value="ECO:0007669"/>
    <property type="project" value="TreeGrafter"/>
</dbReference>
<feature type="compositionally biased region" description="Basic and acidic residues" evidence="10">
    <location>
        <begin position="912"/>
        <end position="921"/>
    </location>
</feature>
<comment type="subcellular location">
    <subcellularLocation>
        <location evidence="2">Nucleus</location>
    </subcellularLocation>
</comment>
<dbReference type="FunFam" id="1.25.40.10:FF:000063">
    <property type="entry name" value="Pre-mRNA processing factor 39"/>
    <property type="match status" value="1"/>
</dbReference>
<evidence type="ECO:0000256" key="4">
    <source>
        <dbReference type="ARBA" id="ARBA00022737"/>
    </source>
</evidence>
<feature type="compositionally biased region" description="Polar residues" evidence="10">
    <location>
        <begin position="68"/>
        <end position="86"/>
    </location>
</feature>
<dbReference type="EMBL" id="JARGDH010000004">
    <property type="protein sequence ID" value="KAL0269666.1"/>
    <property type="molecule type" value="Genomic_DNA"/>
</dbReference>
<name>A0AAW2HJH4_9NEOP</name>
<feature type="compositionally biased region" description="Polar residues" evidence="10">
    <location>
        <begin position="97"/>
        <end position="107"/>
    </location>
</feature>
<evidence type="ECO:0000256" key="8">
    <source>
        <dbReference type="ARBA" id="ARBA00067962"/>
    </source>
</evidence>
<reference evidence="11" key="1">
    <citation type="journal article" date="2024" name="Gigascience">
        <title>Chromosome-level genome of the poultry shaft louse Menopon gallinae provides insight into the host-switching and adaptive evolution of parasitic lice.</title>
        <authorList>
            <person name="Xu Y."/>
            <person name="Ma L."/>
            <person name="Liu S."/>
            <person name="Liang Y."/>
            <person name="Liu Q."/>
            <person name="He Z."/>
            <person name="Tian L."/>
            <person name="Duan Y."/>
            <person name="Cai W."/>
            <person name="Li H."/>
            <person name="Song F."/>
        </authorList>
    </citation>
    <scope>NUCLEOTIDE SEQUENCE</scope>
    <source>
        <strain evidence="11">Cailab_2023a</strain>
    </source>
</reference>
<comment type="caution">
    <text evidence="11">The sequence shown here is derived from an EMBL/GenBank/DDBJ whole genome shotgun (WGS) entry which is preliminary data.</text>
</comment>
<dbReference type="PANTHER" id="PTHR17204:SF5">
    <property type="entry name" value="PRE-MRNA-PROCESSING FACTOR 39"/>
    <property type="match status" value="1"/>
</dbReference>
<keyword evidence="6" id="KW-0539">Nucleus</keyword>
<evidence type="ECO:0000256" key="6">
    <source>
        <dbReference type="ARBA" id="ARBA00023242"/>
    </source>
</evidence>
<keyword evidence="5" id="KW-0508">mRNA splicing</keyword>
<dbReference type="SUPFAM" id="SSF48452">
    <property type="entry name" value="TPR-like"/>
    <property type="match status" value="2"/>
</dbReference>
<evidence type="ECO:0000256" key="3">
    <source>
        <dbReference type="ARBA" id="ARBA00022664"/>
    </source>
</evidence>
<keyword evidence="4" id="KW-0677">Repeat</keyword>
<evidence type="ECO:0000256" key="9">
    <source>
        <dbReference type="ARBA" id="ARBA00080852"/>
    </source>
</evidence>
<comment type="similarity">
    <text evidence="7">Belongs to the PRP39 family.</text>
</comment>
<gene>
    <name evidence="11" type="ORF">PYX00_007316</name>
</gene>
<dbReference type="FunFam" id="1.25.40.10:FF:000091">
    <property type="entry name" value="Pre-mRNA-processing factor 39"/>
    <property type="match status" value="1"/>
</dbReference>
<feature type="compositionally biased region" description="Basic and acidic residues" evidence="10">
    <location>
        <begin position="163"/>
        <end position="178"/>
    </location>
</feature>
<feature type="compositionally biased region" description="Basic residues" evidence="10">
    <location>
        <begin position="10"/>
        <end position="32"/>
    </location>
</feature>
<feature type="compositionally biased region" description="Polar residues" evidence="10">
    <location>
        <begin position="336"/>
        <end position="346"/>
    </location>
</feature>
<evidence type="ECO:0000256" key="7">
    <source>
        <dbReference type="ARBA" id="ARBA00038019"/>
    </source>
</evidence>
<feature type="compositionally biased region" description="Basic and acidic residues" evidence="10">
    <location>
        <begin position="311"/>
        <end position="330"/>
    </location>
</feature>